<dbReference type="Gene3D" id="3.30.450.180">
    <property type="match status" value="1"/>
</dbReference>
<feature type="domain" description="HTH cro/C1-type" evidence="2">
    <location>
        <begin position="54"/>
        <end position="101"/>
    </location>
</feature>
<accession>A0ABU8YCA6</accession>
<dbReference type="Gene3D" id="1.10.260.40">
    <property type="entry name" value="lambda repressor-like DNA-binding domains"/>
    <property type="match status" value="1"/>
</dbReference>
<dbReference type="InterPro" id="IPR010982">
    <property type="entry name" value="Lambda_DNA-bd_dom_sf"/>
</dbReference>
<feature type="compositionally biased region" description="Basic and acidic residues" evidence="1">
    <location>
        <begin position="28"/>
        <end position="45"/>
    </location>
</feature>
<feature type="region of interest" description="Disordered" evidence="1">
    <location>
        <begin position="1"/>
        <end position="45"/>
    </location>
</feature>
<dbReference type="Pfam" id="PF17765">
    <property type="entry name" value="MLTR_LBD"/>
    <property type="match status" value="1"/>
</dbReference>
<gene>
    <name evidence="3" type="ORF">WMN62_11820</name>
</gene>
<protein>
    <submittedName>
        <fullName evidence="3">Helix-turn-helix transcriptional regulator</fullName>
    </submittedName>
</protein>
<dbReference type="InterPro" id="IPR001387">
    <property type="entry name" value="Cro/C1-type_HTH"/>
</dbReference>
<dbReference type="SUPFAM" id="SSF47413">
    <property type="entry name" value="lambda repressor-like DNA-binding domains"/>
    <property type="match status" value="1"/>
</dbReference>
<evidence type="ECO:0000259" key="2">
    <source>
        <dbReference type="PROSITE" id="PS50943"/>
    </source>
</evidence>
<sequence length="300" mass="33056">MSSTQPGQQRLPAPRRAATTSGASRVGEYLRARRDVTQPEDVGLPREANRRVSGLRREEVAALAGISAEYYLRLEQGRDHQPSEQVIVCLGRALGLDEHALTHLRRLARPAVRAARPTRPAADDPAVQRLLARRNDVPAFVVDDRMDVVAGTALAAALSPSMRSGANRLLRMFTVVDRTTYPEWHRRAAEMVAVFRMRADLEDPRTQEIVGRLSIRDPEFAAMWARHDVHVYTSGTCFEHVEPFGVLEFEWEGLVIPGREGLTLNTLYAPAGSRGAAVLAYMVEAPPRSIDPATPAVGVA</sequence>
<dbReference type="RefSeq" id="WP_340197527.1">
    <property type="nucleotide sequence ID" value="NZ_JBBKAP010000072.1"/>
</dbReference>
<keyword evidence="4" id="KW-1185">Reference proteome</keyword>
<evidence type="ECO:0000313" key="4">
    <source>
        <dbReference type="Proteomes" id="UP001370299"/>
    </source>
</evidence>
<dbReference type="InterPro" id="IPR041413">
    <property type="entry name" value="MLTR_LBD"/>
</dbReference>
<reference evidence="3 4" key="1">
    <citation type="submission" date="2024-03" db="EMBL/GenBank/DDBJ databases">
        <title>Whole genomes of four grape xylem sap localized bacterial endophytes.</title>
        <authorList>
            <person name="Kumar G."/>
            <person name="Savka M.A."/>
        </authorList>
    </citation>
    <scope>NUCLEOTIDE SEQUENCE [LARGE SCALE GENOMIC DNA]</scope>
    <source>
        <strain evidence="3 4">RIT_GXS8</strain>
    </source>
</reference>
<organism evidence="3 4">
    <name type="scientific">Curtobacterium citreum</name>
    <dbReference type="NCBI Taxonomy" id="2036"/>
    <lineage>
        <taxon>Bacteria</taxon>
        <taxon>Bacillati</taxon>
        <taxon>Actinomycetota</taxon>
        <taxon>Actinomycetes</taxon>
        <taxon>Micrococcales</taxon>
        <taxon>Microbacteriaceae</taxon>
        <taxon>Curtobacterium</taxon>
    </lineage>
</organism>
<dbReference type="EMBL" id="JBBLYY010000061">
    <property type="protein sequence ID" value="MEK0172157.1"/>
    <property type="molecule type" value="Genomic_DNA"/>
</dbReference>
<comment type="caution">
    <text evidence="3">The sequence shown here is derived from an EMBL/GenBank/DDBJ whole genome shotgun (WGS) entry which is preliminary data.</text>
</comment>
<dbReference type="Proteomes" id="UP001370299">
    <property type="component" value="Unassembled WGS sequence"/>
</dbReference>
<dbReference type="SMART" id="SM00530">
    <property type="entry name" value="HTH_XRE"/>
    <property type="match status" value="1"/>
</dbReference>
<dbReference type="Pfam" id="PF13560">
    <property type="entry name" value="HTH_31"/>
    <property type="match status" value="1"/>
</dbReference>
<name>A0ABU8YCA6_9MICO</name>
<dbReference type="PROSITE" id="PS50943">
    <property type="entry name" value="HTH_CROC1"/>
    <property type="match status" value="1"/>
</dbReference>
<evidence type="ECO:0000313" key="3">
    <source>
        <dbReference type="EMBL" id="MEK0172157.1"/>
    </source>
</evidence>
<dbReference type="PANTHER" id="PTHR35010:SF2">
    <property type="entry name" value="BLL4672 PROTEIN"/>
    <property type="match status" value="1"/>
</dbReference>
<dbReference type="PANTHER" id="PTHR35010">
    <property type="entry name" value="BLL4672 PROTEIN-RELATED"/>
    <property type="match status" value="1"/>
</dbReference>
<proteinExistence type="predicted"/>
<dbReference type="CDD" id="cd00093">
    <property type="entry name" value="HTH_XRE"/>
    <property type="match status" value="1"/>
</dbReference>
<evidence type="ECO:0000256" key="1">
    <source>
        <dbReference type="SAM" id="MobiDB-lite"/>
    </source>
</evidence>